<dbReference type="Gene3D" id="3.30.565.10">
    <property type="entry name" value="Histidine kinase-like ATPase, C-terminal domain"/>
    <property type="match status" value="1"/>
</dbReference>
<keyword evidence="6" id="KW-0808">Transferase</keyword>
<gene>
    <name evidence="16" type="ORF">GEMHA0001_0437</name>
</gene>
<dbReference type="SUPFAM" id="SSF103190">
    <property type="entry name" value="Sensory domain-like"/>
    <property type="match status" value="1"/>
</dbReference>
<evidence type="ECO:0000256" key="4">
    <source>
        <dbReference type="ARBA" id="ARBA00022475"/>
    </source>
</evidence>
<accession>C5NY99</accession>
<reference evidence="16" key="1">
    <citation type="submission" date="2009-01" db="EMBL/GenBank/DDBJ databases">
        <authorList>
            <person name="Fulton L."/>
            <person name="Clifton S."/>
            <person name="Chinwalla A.T."/>
            <person name="Mitreva M."/>
            <person name="Sodergren E."/>
            <person name="Weinstock G."/>
            <person name="Clifton S."/>
            <person name="Dooling D.J."/>
            <person name="Fulton B."/>
            <person name="Minx P."/>
            <person name="Pepin K.H."/>
            <person name="Johnson M."/>
            <person name="Bhonagiri V."/>
            <person name="Nash W.E."/>
            <person name="Mardis E.R."/>
            <person name="Wilson R.K."/>
        </authorList>
    </citation>
    <scope>NUCLEOTIDE SEQUENCE [LARGE SCALE GENOMIC DNA]</scope>
    <source>
        <strain evidence="16">ATCC 10379</strain>
    </source>
</reference>
<keyword evidence="7 14" id="KW-0812">Transmembrane</keyword>
<evidence type="ECO:0000256" key="10">
    <source>
        <dbReference type="ARBA" id="ARBA00022840"/>
    </source>
</evidence>
<dbReference type="EMBL" id="ACDZ02000014">
    <property type="protein sequence ID" value="EER67698.1"/>
    <property type="molecule type" value="Genomic_DNA"/>
</dbReference>
<dbReference type="Pfam" id="PF02518">
    <property type="entry name" value="HATPase_c"/>
    <property type="match status" value="1"/>
</dbReference>
<dbReference type="Gene3D" id="1.10.287.130">
    <property type="match status" value="1"/>
</dbReference>
<dbReference type="eggNOG" id="COG3290">
    <property type="taxonomic scope" value="Bacteria"/>
</dbReference>
<evidence type="ECO:0000256" key="1">
    <source>
        <dbReference type="ARBA" id="ARBA00000085"/>
    </source>
</evidence>
<dbReference type="PROSITE" id="PS50109">
    <property type="entry name" value="HIS_KIN"/>
    <property type="match status" value="1"/>
</dbReference>
<evidence type="ECO:0000256" key="3">
    <source>
        <dbReference type="ARBA" id="ARBA00012438"/>
    </source>
</evidence>
<dbReference type="InterPro" id="IPR036890">
    <property type="entry name" value="HATPase_C_sf"/>
</dbReference>
<keyword evidence="11 14" id="KW-1133">Transmembrane helix</keyword>
<comment type="caution">
    <text evidence="16">The sequence shown here is derived from an EMBL/GenBank/DDBJ whole genome shotgun (WGS) entry which is preliminary data.</text>
</comment>
<protein>
    <recommendedName>
        <fullName evidence="3">histidine kinase</fullName>
        <ecNumber evidence="3">2.7.13.3</ecNumber>
    </recommendedName>
</protein>
<evidence type="ECO:0000256" key="8">
    <source>
        <dbReference type="ARBA" id="ARBA00022741"/>
    </source>
</evidence>
<evidence type="ECO:0000256" key="9">
    <source>
        <dbReference type="ARBA" id="ARBA00022777"/>
    </source>
</evidence>
<dbReference type="PRINTS" id="PR00344">
    <property type="entry name" value="BCTRLSENSOR"/>
</dbReference>
<dbReference type="PANTHER" id="PTHR43547:SF10">
    <property type="entry name" value="SENSOR HISTIDINE KINASE DCUS"/>
    <property type="match status" value="1"/>
</dbReference>
<evidence type="ECO:0000256" key="5">
    <source>
        <dbReference type="ARBA" id="ARBA00022553"/>
    </source>
</evidence>
<comment type="subcellular location">
    <subcellularLocation>
        <location evidence="2">Cell membrane</location>
        <topology evidence="2">Multi-pass membrane protein</topology>
    </subcellularLocation>
</comment>
<dbReference type="GO" id="GO:0005524">
    <property type="term" value="F:ATP binding"/>
    <property type="evidence" value="ECO:0007669"/>
    <property type="project" value="UniProtKB-KW"/>
</dbReference>
<dbReference type="GO" id="GO:0005886">
    <property type="term" value="C:plasma membrane"/>
    <property type="evidence" value="ECO:0007669"/>
    <property type="project" value="UniProtKB-SubCell"/>
</dbReference>
<dbReference type="InterPro" id="IPR033463">
    <property type="entry name" value="sCache_3"/>
</dbReference>
<feature type="domain" description="Histidine kinase" evidence="15">
    <location>
        <begin position="343"/>
        <end position="537"/>
    </location>
</feature>
<evidence type="ECO:0000256" key="12">
    <source>
        <dbReference type="ARBA" id="ARBA00023012"/>
    </source>
</evidence>
<dbReference type="InterPro" id="IPR003594">
    <property type="entry name" value="HATPase_dom"/>
</dbReference>
<dbReference type="Pfam" id="PF14689">
    <property type="entry name" value="SPOB_a"/>
    <property type="match status" value="1"/>
</dbReference>
<organism evidence="16 17">
    <name type="scientific">Gemella haemolysans ATCC 10379</name>
    <dbReference type="NCBI Taxonomy" id="546270"/>
    <lineage>
        <taxon>Bacteria</taxon>
        <taxon>Bacillati</taxon>
        <taxon>Bacillota</taxon>
        <taxon>Bacilli</taxon>
        <taxon>Bacillales</taxon>
        <taxon>Gemellaceae</taxon>
        <taxon>Gemella</taxon>
    </lineage>
</organism>
<dbReference type="EC" id="2.7.13.3" evidence="3"/>
<dbReference type="InterPro" id="IPR005467">
    <property type="entry name" value="His_kinase_dom"/>
</dbReference>
<evidence type="ECO:0000256" key="2">
    <source>
        <dbReference type="ARBA" id="ARBA00004651"/>
    </source>
</evidence>
<name>C5NY99_9BACL</name>
<evidence type="ECO:0000256" key="7">
    <source>
        <dbReference type="ARBA" id="ARBA00022692"/>
    </source>
</evidence>
<dbReference type="GO" id="GO:0000155">
    <property type="term" value="F:phosphorelay sensor kinase activity"/>
    <property type="evidence" value="ECO:0007669"/>
    <property type="project" value="InterPro"/>
</dbReference>
<dbReference type="InterPro" id="IPR039506">
    <property type="entry name" value="SPOB_a"/>
</dbReference>
<dbReference type="InterPro" id="IPR016120">
    <property type="entry name" value="Sig_transdc_His_kin_SpoOB"/>
</dbReference>
<keyword evidence="5" id="KW-0597">Phosphoprotein</keyword>
<comment type="catalytic activity">
    <reaction evidence="1">
        <text>ATP + protein L-histidine = ADP + protein N-phospho-L-histidine.</text>
        <dbReference type="EC" id="2.7.13.3"/>
    </reaction>
</comment>
<keyword evidence="4" id="KW-1003">Cell membrane</keyword>
<dbReference type="PANTHER" id="PTHR43547">
    <property type="entry name" value="TWO-COMPONENT HISTIDINE KINASE"/>
    <property type="match status" value="1"/>
</dbReference>
<proteinExistence type="predicted"/>
<evidence type="ECO:0000256" key="6">
    <source>
        <dbReference type="ARBA" id="ARBA00022679"/>
    </source>
</evidence>
<keyword evidence="17" id="KW-1185">Reference proteome</keyword>
<reference evidence="16" key="2">
    <citation type="submission" date="2009-06" db="EMBL/GenBank/DDBJ databases">
        <authorList>
            <person name="Sebastian Y."/>
            <person name="Madupu R."/>
            <person name="Durkin A.S."/>
            <person name="Torralba M."/>
            <person name="Methe B."/>
            <person name="Sutton G.G."/>
            <person name="Strausberg R.L."/>
            <person name="Nelson K.E."/>
        </authorList>
    </citation>
    <scope>NUCLEOTIDE SEQUENCE [LARGE SCALE GENOMIC DNA]</scope>
    <source>
        <strain evidence="16">ATCC 10379</strain>
    </source>
</reference>
<dbReference type="Proteomes" id="UP000006004">
    <property type="component" value="Unassembled WGS sequence"/>
</dbReference>
<feature type="transmembrane region" description="Helical" evidence="14">
    <location>
        <begin position="20"/>
        <end position="41"/>
    </location>
</feature>
<dbReference type="AlphaFoldDB" id="C5NY99"/>
<keyword evidence="8" id="KW-0547">Nucleotide-binding</keyword>
<dbReference type="SMART" id="SM00387">
    <property type="entry name" value="HATPase_c"/>
    <property type="match status" value="1"/>
</dbReference>
<evidence type="ECO:0000313" key="17">
    <source>
        <dbReference type="Proteomes" id="UP000006004"/>
    </source>
</evidence>
<dbReference type="InterPro" id="IPR029151">
    <property type="entry name" value="Sensor-like_sf"/>
</dbReference>
<dbReference type="InterPro" id="IPR004358">
    <property type="entry name" value="Sig_transdc_His_kin-like_C"/>
</dbReference>
<evidence type="ECO:0000256" key="11">
    <source>
        <dbReference type="ARBA" id="ARBA00022989"/>
    </source>
</evidence>
<dbReference type="Pfam" id="PF17203">
    <property type="entry name" value="sCache_3_2"/>
    <property type="match status" value="1"/>
</dbReference>
<evidence type="ECO:0000256" key="13">
    <source>
        <dbReference type="ARBA" id="ARBA00023136"/>
    </source>
</evidence>
<evidence type="ECO:0000256" key="14">
    <source>
        <dbReference type="SAM" id="Phobius"/>
    </source>
</evidence>
<dbReference type="SUPFAM" id="SSF55874">
    <property type="entry name" value="ATPase domain of HSP90 chaperone/DNA topoisomerase II/histidine kinase"/>
    <property type="match status" value="1"/>
</dbReference>
<dbReference type="SUPFAM" id="SSF55890">
    <property type="entry name" value="Sporulation response regulatory protein Spo0B"/>
    <property type="match status" value="1"/>
</dbReference>
<sequence>MIRGDKGVRKKHKSLTRLMVIMTGLVVVSLLVTSFFVTEYIKNREDEIIRQKIYSTAKVVANDKGVIDDVKHHRRTKGIQEYANRVLEETGTDFVVITDDTFTRYSHPINEFVGEKFSNIEDISSTFQSGDHYSKQSGVLGDGLRFFTAIKDENGENIGVVCVGYTKETVKKQILHSQEKILFGLLIGIAVAITLAVVYNRRLKRILLNYEPEEIAYNYIEKNLISDHVSEGIIAINIDKKVIVKNSSANQILDKAGYSKVKKGKKIPDQMYEIFFKSIIEENLQSRDEVIVLNYIEVLVNRNVIYQNGKLYGAVVTLRDQSEMKKLITELSGTEKYNDSLREQSHHFMNKLHVLHGLIEMKSYDEVQKFITYLKDDYHDKIGYISESIKVPAIAGFLLAKVREAKQKNISLLIDSDSMILNQEGLDELFNELLIILGVLIDNSMESIGEKEDGKIVVYLYLNTDENILLCNVYDNGCGISKDILENVFERGYSTKGENRGYGLNAVDTIVKKYNGLIDVESEVGKTKFTIEIPIEEE</sequence>
<keyword evidence="13 14" id="KW-0472">Membrane</keyword>
<evidence type="ECO:0000313" key="16">
    <source>
        <dbReference type="EMBL" id="EER67698.1"/>
    </source>
</evidence>
<keyword evidence="10" id="KW-0067">ATP-binding</keyword>
<feature type="transmembrane region" description="Helical" evidence="14">
    <location>
        <begin position="181"/>
        <end position="199"/>
    </location>
</feature>
<evidence type="ECO:0000259" key="15">
    <source>
        <dbReference type="PROSITE" id="PS50109"/>
    </source>
</evidence>
<dbReference type="Gene3D" id="3.30.450.20">
    <property type="entry name" value="PAS domain"/>
    <property type="match status" value="2"/>
</dbReference>
<keyword evidence="12" id="KW-0902">Two-component regulatory system</keyword>
<keyword evidence="9 16" id="KW-0418">Kinase</keyword>